<dbReference type="Pfam" id="PF02785">
    <property type="entry name" value="Biotin_carb_C"/>
    <property type="match status" value="1"/>
</dbReference>
<dbReference type="GO" id="GO:0004075">
    <property type="term" value="F:biotin carboxylase activity"/>
    <property type="evidence" value="ECO:0007669"/>
    <property type="project" value="UniProtKB-EC"/>
</dbReference>
<dbReference type="GO" id="GO:0005739">
    <property type="term" value="C:mitochondrion"/>
    <property type="evidence" value="ECO:0007669"/>
    <property type="project" value="TreeGrafter"/>
</dbReference>
<dbReference type="InterPro" id="IPR011053">
    <property type="entry name" value="Single_hybrid_motif"/>
</dbReference>
<evidence type="ECO:0000259" key="18">
    <source>
        <dbReference type="PROSITE" id="PS50979"/>
    </source>
</evidence>
<dbReference type="SUPFAM" id="SSF56059">
    <property type="entry name" value="Glutathione synthetase ATP-binding domain-like"/>
    <property type="match status" value="1"/>
</dbReference>
<dbReference type="Pfam" id="PF00364">
    <property type="entry name" value="Biotin_lipoyl"/>
    <property type="match status" value="1"/>
</dbReference>
<dbReference type="InterPro" id="IPR005482">
    <property type="entry name" value="Biotin_COase_C"/>
</dbReference>
<dbReference type="InterPro" id="IPR013537">
    <property type="entry name" value="AcCoA_COase_cen"/>
</dbReference>
<keyword evidence="3" id="KW-0444">Lipid biosynthesis</keyword>
<dbReference type="InterPro" id="IPR016185">
    <property type="entry name" value="PreATP-grasp_dom_sf"/>
</dbReference>
<protein>
    <recommendedName>
        <fullName evidence="23">Acetyl-CoA carboxylase</fullName>
    </recommendedName>
</protein>
<keyword evidence="6" id="KW-0276">Fatty acid metabolism</keyword>
<organism evidence="21 22">
    <name type="scientific">Rotaria sordida</name>
    <dbReference type="NCBI Taxonomy" id="392033"/>
    <lineage>
        <taxon>Eukaryota</taxon>
        <taxon>Metazoa</taxon>
        <taxon>Spiralia</taxon>
        <taxon>Gnathifera</taxon>
        <taxon>Rotifera</taxon>
        <taxon>Eurotatoria</taxon>
        <taxon>Bdelloidea</taxon>
        <taxon>Philodinida</taxon>
        <taxon>Philodinidae</taxon>
        <taxon>Rotaria</taxon>
    </lineage>
</organism>
<feature type="compositionally biased region" description="Basic and acidic residues" evidence="15">
    <location>
        <begin position="27"/>
        <end position="46"/>
    </location>
</feature>
<evidence type="ECO:0000256" key="5">
    <source>
        <dbReference type="ARBA" id="ARBA00022741"/>
    </source>
</evidence>
<keyword evidence="5 14" id="KW-0547">Nucleotide-binding</keyword>
<dbReference type="InterPro" id="IPR011763">
    <property type="entry name" value="COA_CT_C"/>
</dbReference>
<dbReference type="GO" id="GO:0005524">
    <property type="term" value="F:ATP binding"/>
    <property type="evidence" value="ECO:0007669"/>
    <property type="project" value="UniProtKB-UniRule"/>
</dbReference>
<dbReference type="Gene3D" id="3.90.226.10">
    <property type="entry name" value="2-enoyl-CoA Hydratase, Chain A, domain 1"/>
    <property type="match status" value="2"/>
</dbReference>
<evidence type="ECO:0000256" key="3">
    <source>
        <dbReference type="ARBA" id="ARBA00022516"/>
    </source>
</evidence>
<dbReference type="InterPro" id="IPR034733">
    <property type="entry name" value="AcCoA_carboxyl_beta"/>
</dbReference>
<feature type="region of interest" description="Disordered" evidence="15">
    <location>
        <begin position="1"/>
        <end position="73"/>
    </location>
</feature>
<dbReference type="Gene3D" id="3.40.50.20">
    <property type="match status" value="1"/>
</dbReference>
<dbReference type="Gene3D" id="2.40.460.10">
    <property type="entry name" value="Biotin dependent carboxylase carboxyltransferase"/>
    <property type="match status" value="1"/>
</dbReference>
<comment type="cofactor">
    <cofactor evidence="1">
        <name>biotin</name>
        <dbReference type="ChEBI" id="CHEBI:57586"/>
    </cofactor>
</comment>
<evidence type="ECO:0000256" key="15">
    <source>
        <dbReference type="SAM" id="MobiDB-lite"/>
    </source>
</evidence>
<evidence type="ECO:0000259" key="17">
    <source>
        <dbReference type="PROSITE" id="PS50975"/>
    </source>
</evidence>
<dbReference type="CDD" id="cd06850">
    <property type="entry name" value="biotinyl_domain"/>
    <property type="match status" value="1"/>
</dbReference>
<comment type="catalytic activity">
    <reaction evidence="12">
        <text>hydrogencarbonate + acetyl-CoA + ATP = malonyl-CoA + ADP + phosphate + H(+)</text>
        <dbReference type="Rhea" id="RHEA:11308"/>
        <dbReference type="ChEBI" id="CHEBI:15378"/>
        <dbReference type="ChEBI" id="CHEBI:17544"/>
        <dbReference type="ChEBI" id="CHEBI:30616"/>
        <dbReference type="ChEBI" id="CHEBI:43474"/>
        <dbReference type="ChEBI" id="CHEBI:57288"/>
        <dbReference type="ChEBI" id="CHEBI:57384"/>
        <dbReference type="ChEBI" id="CHEBI:456216"/>
        <dbReference type="EC" id="6.4.1.2"/>
    </reaction>
</comment>
<feature type="domain" description="Lipoyl-binding" evidence="16">
    <location>
        <begin position="749"/>
        <end position="823"/>
    </location>
</feature>
<gene>
    <name evidence="21" type="ORF">ZHD862_LOCUS13787</name>
</gene>
<sequence>MASIREEQKSPSKFVQNGNQQISKVQFHLDDSKRIDDNHESLDKFGEYSTYSNNSSSSSSMNSTTNGTTHLTKTLSNHDKVLISRQRSIRKMSGITMGSIGLRQLNISTPNELCDLLGGSREINKILIANNGIAAVKCMRSIRRWSYEMYRHEHTIKFVAMVTPEDMKANAEYIRYADQYVNVQGGPSHMNYSNCELILDIAKRFLVEAVWAGWGHASENPKLPELLHRHGIIFIGPSEQAMWALGDKIASTIIAQSANVPTLPWSGSHLKLDWNEKDHENIQVPMDIYDKACITDANEGVEIAGRIGFPVMIKASEGGGGKGIRKATNRDEFETCFRQVQTEVPGSPIFLMKYAHSCRHLEVQILADQSGQAISLFGRDCSIQRRHQKIIEEAPAIIAPQEILEQMEKAAVRLAKMVGYVSAGTIEYLYNPNDQTFFFLELNPRLQVEHPCTEMITDINLPACQLQIAMGISLHRIKDIRLWYDEDPFDTTPIDFDNPRSKPQSRGHAIAARITSENPNEGFKPSSGTVEELNFRSRQNVWGYFSISSSGGLHEFADSQFGHVFSHGETREDARENLVVALKELSIRGDFHSTVEILICVLETDDYVNNTVQTSWLDGLIAQHFQTEKPDIMLSIVCGAIHVADEIFRSNFQNFQSSLERGQILLMNTLSISRQVELIDEHIKYKLQVTQCGPSSFFVIMNDSYVEVEAHRMKDGGILLNLDGSSYVTFMKDEVDSYRIIVNNKTCVFQKENDPSILRSPSAGKLLHYTVEDGGAIEAGQVYAEIEVMKMVTELRCPLKGHLQWNKRPGAILDASCILARIILDDSQEVQQTKLYDGKFNFEISNPLTSTKLNQIFQTIKDSLENILAGYSYPEPHFRERLKLNVEKLFSILLDPSLPLLEVEDILSNISERIPKEVEKEIKKIMKKYHSNLTSVLVQFPSQSIASVIDNYATKLEQRHDRDLFFTTVQSLLQLVQCYRNGIKGHMKSVITDLIRNYLNIETLFQHGQYDKCLTSLRDKHKIDMSKVVEIVFSHANYNSKNALIIMLIDLLFEHDPTLTDELTALLSELVLLTHVTNSKVALKSRQVLIAFQQPPYELRHNQMESIFLSAIDMYGHKLCQENIQKLISSETSILDVLHSFYYHSNVQVRQAALEVYVRRSYISYDLNSIQHRFLSDGTCAVQFTLYLPHNHPNRLFAHENMIRVGSSSDDLIHMNNTDSDLFQRMGILAAFNSWEHAKSSFDELLTPFPPTYSDDLSSFTESKPVRTHGRQGSFDNPTMRTHNNIIDEAVNLIYVFIKDNVNLQQNLKLEDVFLDFVQSKREVCKAKNIRRITFSLAAKRQFPVYYTYRKRLNFQEDKIYRNLEPALAYQLEVYRLRSFDLEFVPTSNHKTHIYLGRGKVHNKQHDAVDHRFFARSIIRHSDFITKEASYEYLKNEAERTLLEAIDELEIAFSHPLANKTDCNHIFMCFVPTVCIEPAKLEESVRGMVLRYGIRLWKLRILQAELKMTIRITPDSERIPFRAFLTYENGYYLDISLYREVTNQATGQTIFQSYTPGKTGPLDGRALHDPYVTKDHLQYKRFTAQSSNTTYVYDFPEMFQQALLLIWKQYFDRNKLQEHTIPKDVFTYQELILDIANQVNLNGSPSLLSPTKISSSSTSSSLNNSPNNINKSDEYLKQCGLVTRTRSPAENDCGIVAWRIHMKTPECPYGRTIIVIANDITYKIGSFGIEEDLLFQRASELSRLERIPRIYIAANSGARIGLAEELKFLYRIAWNDPKDIDKGIQYLYLTSDDYSCVSHLNCVRTETIRHNDGEIRHKIIDIIGKENSIGVENLRGSGMIAGETSYAYNVIPTISLVTCRAVGIGAYLVRLGSRVIQVENSHIILTGAAALNKVLGREVYNSNNQLGGIQIMYNNGVTHDVVKDDFDGCLLVLRWLSYMPETMLHLPPVLSELSDPTDRPIDFMPTSTPYDPRHMIQGGQFTSLQQINHNNNDTDISNTSIFQSGFFDRDSFTEIMKGWAKTVVCGRARLGGIPMGVIAVETRTVELEQPADPANFDSDARTIQQAGQVWFPDSAFKTAQAINDFKRENLPLMIFANWRGFSGGMKDMFDQIIKFGAYIVDALRTYDQPVFIYIPPYGDLRGGAWVVVDPTINLRYMEMYADRMSRGGVLEPEGTVEIKYRTKDIIRTIHRLDNICRELITNISLCTTTTTNAMKEDLERQLAEREKYLLSTYQQAAVMFCDLHDTPGRMLEKGVIREILDWRTSREFFYWRLKRRLEEDNTIKTILTANPSLDYHDALNYLQQWFSEDKQDNTFQWTKDRVVVQWLEEFNSSSAINDRIKNLQKQYALEDICRIFQMHPDLLSDITEQSDGDQRLKLIQILNSKKIISQ</sequence>
<evidence type="ECO:0000256" key="7">
    <source>
        <dbReference type="ARBA" id="ARBA00022840"/>
    </source>
</evidence>
<dbReference type="PROSITE" id="PS50980">
    <property type="entry name" value="COA_CT_NTER"/>
    <property type="match status" value="1"/>
</dbReference>
<evidence type="ECO:0000256" key="1">
    <source>
        <dbReference type="ARBA" id="ARBA00001953"/>
    </source>
</evidence>
<evidence type="ECO:0000256" key="11">
    <source>
        <dbReference type="ARBA" id="ARBA00023268"/>
    </source>
</evidence>
<dbReference type="PROSITE" id="PS50979">
    <property type="entry name" value="BC"/>
    <property type="match status" value="1"/>
</dbReference>
<feature type="domain" description="ATP-grasp" evidence="17">
    <location>
        <begin position="278"/>
        <end position="470"/>
    </location>
</feature>
<feature type="compositionally biased region" description="Basic and acidic residues" evidence="15">
    <location>
        <begin position="1"/>
        <end position="10"/>
    </location>
</feature>
<dbReference type="InterPro" id="IPR011762">
    <property type="entry name" value="COA_CT_N"/>
</dbReference>
<dbReference type="Pfam" id="PF01039">
    <property type="entry name" value="Carboxyl_trans"/>
    <property type="match status" value="1"/>
</dbReference>
<evidence type="ECO:0000256" key="2">
    <source>
        <dbReference type="ARBA" id="ARBA00004956"/>
    </source>
</evidence>
<dbReference type="Gene3D" id="3.30.470.20">
    <property type="entry name" value="ATP-grasp fold, B domain"/>
    <property type="match status" value="1"/>
</dbReference>
<evidence type="ECO:0000259" key="20">
    <source>
        <dbReference type="PROSITE" id="PS50989"/>
    </source>
</evidence>
<dbReference type="InterPro" id="IPR011054">
    <property type="entry name" value="Rudment_hybrid_motif"/>
</dbReference>
<dbReference type="Proteomes" id="UP000663864">
    <property type="component" value="Unassembled WGS sequence"/>
</dbReference>
<reference evidence="21" key="1">
    <citation type="submission" date="2021-02" db="EMBL/GenBank/DDBJ databases">
        <authorList>
            <person name="Nowell W R."/>
        </authorList>
    </citation>
    <scope>NUCLEOTIDE SEQUENCE</scope>
</reference>
<name>A0A814ILZ1_9BILA</name>
<evidence type="ECO:0008006" key="23">
    <source>
        <dbReference type="Google" id="ProtNLM"/>
    </source>
</evidence>
<evidence type="ECO:0000259" key="19">
    <source>
        <dbReference type="PROSITE" id="PS50980"/>
    </source>
</evidence>
<dbReference type="InterPro" id="IPR049074">
    <property type="entry name" value="ACCA_BT"/>
</dbReference>
<keyword evidence="7 14" id="KW-0067">ATP-binding</keyword>
<keyword evidence="8" id="KW-0443">Lipid metabolism</keyword>
<dbReference type="SUPFAM" id="SSF52440">
    <property type="entry name" value="PreATP-grasp domain"/>
    <property type="match status" value="1"/>
</dbReference>
<dbReference type="Pfam" id="PF00289">
    <property type="entry name" value="Biotin_carb_N"/>
    <property type="match status" value="1"/>
</dbReference>
<dbReference type="PROSITE" id="PS50975">
    <property type="entry name" value="ATP_GRASP"/>
    <property type="match status" value="1"/>
</dbReference>
<keyword evidence="10" id="KW-0092">Biotin</keyword>
<dbReference type="UniPathway" id="UPA00655">
    <property type="reaction ID" value="UER00711"/>
</dbReference>
<dbReference type="InterPro" id="IPR011764">
    <property type="entry name" value="Biotin_carboxylation_dom"/>
</dbReference>
<dbReference type="SUPFAM" id="SSF51230">
    <property type="entry name" value="Single hybrid motif"/>
    <property type="match status" value="1"/>
</dbReference>
<dbReference type="FunFam" id="3.90.1770.10:FF:000001">
    <property type="entry name" value="acetyl-CoA carboxylase 1"/>
    <property type="match status" value="1"/>
</dbReference>
<dbReference type="FunFam" id="2.40.50.100:FF:000005">
    <property type="entry name" value="Acetyl-CoA carboxylase 1"/>
    <property type="match status" value="1"/>
</dbReference>
<dbReference type="SUPFAM" id="SSF52096">
    <property type="entry name" value="ClpP/crotonase"/>
    <property type="match status" value="2"/>
</dbReference>
<dbReference type="Gene3D" id="3.90.1770.10">
    <property type="entry name" value="PreATP-grasp domain"/>
    <property type="match status" value="1"/>
</dbReference>
<dbReference type="FunFam" id="3.90.226.10:FF:000010">
    <property type="entry name" value="acetyl-CoA carboxylase isoform X2"/>
    <property type="match status" value="1"/>
</dbReference>
<dbReference type="FunFam" id="2.40.460.10:FF:000001">
    <property type="entry name" value="Acetyl-CoA carboxylase 1"/>
    <property type="match status" value="1"/>
</dbReference>
<dbReference type="InterPro" id="IPR013815">
    <property type="entry name" value="ATP_grasp_subdomain_1"/>
</dbReference>
<evidence type="ECO:0000313" key="21">
    <source>
        <dbReference type="EMBL" id="CAF1025974.1"/>
    </source>
</evidence>
<dbReference type="Gene3D" id="2.40.50.100">
    <property type="match status" value="1"/>
</dbReference>
<dbReference type="Pfam" id="PF08326">
    <property type="entry name" value="ACC_central"/>
    <property type="match status" value="1"/>
</dbReference>
<dbReference type="SMART" id="SM00878">
    <property type="entry name" value="Biotin_carb_C"/>
    <property type="match status" value="1"/>
</dbReference>
<evidence type="ECO:0000256" key="14">
    <source>
        <dbReference type="PROSITE-ProRule" id="PRU00409"/>
    </source>
</evidence>
<feature type="domain" description="CoA carboxyltransferase N-terminal" evidence="19">
    <location>
        <begin position="1570"/>
        <end position="1951"/>
    </location>
</feature>
<dbReference type="FunFam" id="3.40.50.20:FF:000005">
    <property type="entry name" value="acetyl-CoA carboxylase isoform X2"/>
    <property type="match status" value="1"/>
</dbReference>
<feature type="domain" description="Biotin carboxylation" evidence="18">
    <location>
        <begin position="122"/>
        <end position="622"/>
    </location>
</feature>
<evidence type="ECO:0000259" key="16">
    <source>
        <dbReference type="PROSITE" id="PS50968"/>
    </source>
</evidence>
<keyword evidence="11" id="KW-0511">Multifunctional enzyme</keyword>
<dbReference type="PANTHER" id="PTHR45728:SF3">
    <property type="entry name" value="ACETYL-COA CARBOXYLASE"/>
    <property type="match status" value="1"/>
</dbReference>
<dbReference type="PROSITE" id="PS50968">
    <property type="entry name" value="BIOTINYL_LIPOYL"/>
    <property type="match status" value="1"/>
</dbReference>
<dbReference type="Gene3D" id="3.30.1490.20">
    <property type="entry name" value="ATP-grasp fold, A domain"/>
    <property type="match status" value="1"/>
</dbReference>
<keyword evidence="4" id="KW-0436">Ligase</keyword>
<dbReference type="InterPro" id="IPR000089">
    <property type="entry name" value="Biotin_lipoyl"/>
</dbReference>
<dbReference type="InterPro" id="IPR011761">
    <property type="entry name" value="ATP-grasp"/>
</dbReference>
<evidence type="ECO:0000256" key="4">
    <source>
        <dbReference type="ARBA" id="ARBA00022598"/>
    </source>
</evidence>
<dbReference type="InterPro" id="IPR005479">
    <property type="entry name" value="CPAse_ATP-bd"/>
</dbReference>
<feature type="compositionally biased region" description="Polar residues" evidence="15">
    <location>
        <begin position="11"/>
        <end position="24"/>
    </location>
</feature>
<evidence type="ECO:0000256" key="8">
    <source>
        <dbReference type="ARBA" id="ARBA00023098"/>
    </source>
</evidence>
<evidence type="ECO:0000256" key="9">
    <source>
        <dbReference type="ARBA" id="ARBA00023160"/>
    </source>
</evidence>
<dbReference type="PANTHER" id="PTHR45728">
    <property type="entry name" value="ACETYL-COA CARBOXYLASE, ISOFORM A"/>
    <property type="match status" value="1"/>
</dbReference>
<evidence type="ECO:0000256" key="10">
    <source>
        <dbReference type="ARBA" id="ARBA00023267"/>
    </source>
</evidence>
<dbReference type="FunFam" id="3.30.1490.20:FF:000003">
    <property type="entry name" value="acetyl-CoA carboxylase isoform X1"/>
    <property type="match status" value="1"/>
</dbReference>
<comment type="caution">
    <text evidence="21">The sequence shown here is derived from an EMBL/GenBank/DDBJ whole genome shotgun (WGS) entry which is preliminary data.</text>
</comment>
<accession>A0A814ILZ1</accession>
<evidence type="ECO:0000256" key="6">
    <source>
        <dbReference type="ARBA" id="ARBA00022832"/>
    </source>
</evidence>
<keyword evidence="9" id="KW-0275">Fatty acid biosynthesis</keyword>
<dbReference type="GO" id="GO:2001295">
    <property type="term" value="P:malonyl-CoA biosynthetic process"/>
    <property type="evidence" value="ECO:0007669"/>
    <property type="project" value="UniProtKB-UniPathway"/>
</dbReference>
<dbReference type="Pfam" id="PF21385">
    <property type="entry name" value="ACCA_BT"/>
    <property type="match status" value="1"/>
</dbReference>
<dbReference type="GO" id="GO:0046872">
    <property type="term" value="F:metal ion binding"/>
    <property type="evidence" value="ECO:0007669"/>
    <property type="project" value="InterPro"/>
</dbReference>
<dbReference type="Pfam" id="PF02786">
    <property type="entry name" value="CPSase_L_D2"/>
    <property type="match status" value="1"/>
</dbReference>
<feature type="domain" description="CoA carboxyltransferase C-terminal" evidence="20">
    <location>
        <begin position="1956"/>
        <end position="2288"/>
    </location>
</feature>
<dbReference type="EMBL" id="CAJNOT010000577">
    <property type="protein sequence ID" value="CAF1025974.1"/>
    <property type="molecule type" value="Genomic_DNA"/>
</dbReference>
<dbReference type="InterPro" id="IPR049076">
    <property type="entry name" value="ACCA"/>
</dbReference>
<dbReference type="PROSITE" id="PS00866">
    <property type="entry name" value="CPSASE_1"/>
    <property type="match status" value="1"/>
</dbReference>
<dbReference type="PROSITE" id="PS00867">
    <property type="entry name" value="CPSASE_2"/>
    <property type="match status" value="1"/>
</dbReference>
<evidence type="ECO:0000256" key="13">
    <source>
        <dbReference type="ARBA" id="ARBA00048600"/>
    </source>
</evidence>
<feature type="region of interest" description="Disordered" evidence="15">
    <location>
        <begin position="1260"/>
        <end position="1279"/>
    </location>
</feature>
<proteinExistence type="predicted"/>
<comment type="catalytic activity">
    <reaction evidence="13">
        <text>N(6)-biotinyl-L-lysyl-[protein] + hydrogencarbonate + ATP = N(6)-carboxybiotinyl-L-lysyl-[protein] + ADP + phosphate + H(+)</text>
        <dbReference type="Rhea" id="RHEA:13501"/>
        <dbReference type="Rhea" id="RHEA-COMP:10505"/>
        <dbReference type="Rhea" id="RHEA-COMP:10506"/>
        <dbReference type="ChEBI" id="CHEBI:15378"/>
        <dbReference type="ChEBI" id="CHEBI:17544"/>
        <dbReference type="ChEBI" id="CHEBI:30616"/>
        <dbReference type="ChEBI" id="CHEBI:43474"/>
        <dbReference type="ChEBI" id="CHEBI:83144"/>
        <dbReference type="ChEBI" id="CHEBI:83145"/>
        <dbReference type="ChEBI" id="CHEBI:456216"/>
        <dbReference type="EC" id="6.3.4.14"/>
    </reaction>
</comment>
<evidence type="ECO:0000313" key="22">
    <source>
        <dbReference type="Proteomes" id="UP000663864"/>
    </source>
</evidence>
<feature type="compositionally biased region" description="Low complexity" evidence="15">
    <location>
        <begin position="49"/>
        <end position="73"/>
    </location>
</feature>
<dbReference type="GO" id="GO:0003989">
    <property type="term" value="F:acetyl-CoA carboxylase activity"/>
    <property type="evidence" value="ECO:0007669"/>
    <property type="project" value="UniProtKB-EC"/>
</dbReference>
<dbReference type="InterPro" id="IPR029045">
    <property type="entry name" value="ClpP/crotonase-like_dom_sf"/>
</dbReference>
<dbReference type="SUPFAM" id="SSF51246">
    <property type="entry name" value="Rudiment single hybrid motif"/>
    <property type="match status" value="1"/>
</dbReference>
<dbReference type="InterPro" id="IPR005481">
    <property type="entry name" value="BC-like_N"/>
</dbReference>
<comment type="pathway">
    <text evidence="2">Lipid metabolism; malonyl-CoA biosynthesis; malonyl-CoA from acetyl-CoA: step 1/1.</text>
</comment>
<dbReference type="PROSITE" id="PS50989">
    <property type="entry name" value="COA_CT_CTER"/>
    <property type="match status" value="1"/>
</dbReference>
<evidence type="ECO:0000256" key="12">
    <source>
        <dbReference type="ARBA" id="ARBA00048065"/>
    </source>
</evidence>
<dbReference type="GO" id="GO:0006633">
    <property type="term" value="P:fatty acid biosynthetic process"/>
    <property type="evidence" value="ECO:0007669"/>
    <property type="project" value="UniProtKB-KW"/>
</dbReference>